<dbReference type="AlphaFoldDB" id="A0A5B9HQW4"/>
<accession>A0A5B9HQW4</accession>
<keyword evidence="2" id="KW-0547">Nucleotide-binding</keyword>
<reference evidence="2" key="1">
    <citation type="submission" date="2019-08" db="EMBL/GenBank/DDBJ databases">
        <title>Antibiosis Participates in the Biocontrol of Bucillus cereus 0-9 Against Rice Sheath Blight.</title>
        <authorList>
            <person name="Wang G."/>
            <person name="Liu F."/>
        </authorList>
    </citation>
    <scope>NUCLEOTIDE SEQUENCE</scope>
    <source>
        <strain evidence="2">09</strain>
    </source>
</reference>
<gene>
    <name evidence="2" type="ORF">FRY47_10715</name>
</gene>
<dbReference type="Gene3D" id="3.40.50.300">
    <property type="entry name" value="P-loop containing nucleotide triphosphate hydrolases"/>
    <property type="match status" value="1"/>
</dbReference>
<dbReference type="InterPro" id="IPR027417">
    <property type="entry name" value="P-loop_NTPase"/>
</dbReference>
<keyword evidence="2" id="KW-0067">ATP-binding</keyword>
<sequence length="546" mass="62903">MVDESAIIRYESILLENGREVQKAYYHKQNLVKYQSNPLIEALPPILEDEEAFDLMTHEPPMDENIQQLTKAERFHAITTAFQFFQPVVRHLELQSRFSRFIRDGYISRNPNNPQNVRLINECYNNLINNKGFANIKDSRSTSSSFAIIGFPGVGKSSGIQRVLDLYPRLILHRSPINAIQIVWVKVDCPNDGSLKTLCLDFFMKIDELIGTNYATKFGKRGNTSTMVLQVAMIARTHHIGALIIDEIQHILAKRGGAQDMLNFFVTLSNEIGIPVIMIGTMRARKIFQNDFRQARRAGGHGDMIWTPVEYGTEWEMLMEQMWRYQWVGHKTPCSEEMREVLYDTSQGIVDIAVKLFVLAQARAIYDGTEIITPELIYQAADEDLKLVKPMLKALRDKSERDLAKYEDITPMDINAYLEKYRPKFDLKQKFKRLSEKKRVKEVKGIGDLEKVVSSLVHLGFDEEKAISEVEKLMKLNSDFEPIQIVQEALKSLQSTGREMPKRRKRKKTEAILLDIINEGRENKQSAYESLNLSGWIKDPLVEWPL</sequence>
<evidence type="ECO:0000313" key="2">
    <source>
        <dbReference type="EMBL" id="QEF16825.1"/>
    </source>
</evidence>
<dbReference type="InterPro" id="IPR049945">
    <property type="entry name" value="AAA_22"/>
</dbReference>
<protein>
    <submittedName>
        <fullName evidence="2">ATP-binding protein</fullName>
    </submittedName>
</protein>
<dbReference type="EMBL" id="CP042874">
    <property type="protein sequence ID" value="QEF16825.1"/>
    <property type="molecule type" value="Genomic_DNA"/>
</dbReference>
<feature type="domain" description="ORC1/DEAH AAA+ ATPase" evidence="1">
    <location>
        <begin position="141"/>
        <end position="288"/>
    </location>
</feature>
<dbReference type="SUPFAM" id="SSF52540">
    <property type="entry name" value="P-loop containing nucleoside triphosphate hydrolases"/>
    <property type="match status" value="1"/>
</dbReference>
<dbReference type="GO" id="GO:0005524">
    <property type="term" value="F:ATP binding"/>
    <property type="evidence" value="ECO:0007669"/>
    <property type="project" value="UniProtKB-KW"/>
</dbReference>
<dbReference type="RefSeq" id="WP_000227371.1">
    <property type="nucleotide sequence ID" value="NZ_CP187290.1"/>
</dbReference>
<dbReference type="GO" id="GO:0016887">
    <property type="term" value="F:ATP hydrolysis activity"/>
    <property type="evidence" value="ECO:0007669"/>
    <property type="project" value="InterPro"/>
</dbReference>
<proteinExistence type="predicted"/>
<name>A0A5B9HQW4_BACCE</name>
<evidence type="ECO:0000259" key="1">
    <source>
        <dbReference type="Pfam" id="PF13401"/>
    </source>
</evidence>
<organism evidence="2">
    <name type="scientific">Bacillus cereus</name>
    <dbReference type="NCBI Taxonomy" id="1396"/>
    <lineage>
        <taxon>Bacteria</taxon>
        <taxon>Bacillati</taxon>
        <taxon>Bacillota</taxon>
        <taxon>Bacilli</taxon>
        <taxon>Bacillales</taxon>
        <taxon>Bacillaceae</taxon>
        <taxon>Bacillus</taxon>
        <taxon>Bacillus cereus group</taxon>
    </lineage>
</organism>
<dbReference type="Pfam" id="PF13401">
    <property type="entry name" value="AAA_22"/>
    <property type="match status" value="1"/>
</dbReference>